<evidence type="ECO:0000313" key="3">
    <source>
        <dbReference type="EMBL" id="PNJ70872.1"/>
    </source>
</evidence>
<sequence>MAASAASSEHFEKLHEIFRGLHEDLQGVPERLLGTAGTAGRDGGGATLCTPVFPKPHDVQ</sequence>
<dbReference type="InterPro" id="IPR038407">
    <property type="entry name" value="v-SNARE_N_sf"/>
</dbReference>
<organism evidence="3">
    <name type="scientific">Pongo abelii</name>
    <name type="common">Sumatran orangutan</name>
    <name type="synonym">Pongo pygmaeus abelii</name>
    <dbReference type="NCBI Taxonomy" id="9601"/>
    <lineage>
        <taxon>Eukaryota</taxon>
        <taxon>Metazoa</taxon>
        <taxon>Chordata</taxon>
        <taxon>Craniata</taxon>
        <taxon>Vertebrata</taxon>
        <taxon>Euteleostomi</taxon>
        <taxon>Mammalia</taxon>
        <taxon>Eutheria</taxon>
        <taxon>Euarchontoglires</taxon>
        <taxon>Primates</taxon>
        <taxon>Haplorrhini</taxon>
        <taxon>Catarrhini</taxon>
        <taxon>Hominidae</taxon>
        <taxon>Pongo</taxon>
    </lineage>
</organism>
<comment type="subcellular location">
    <subcellularLocation>
        <location evidence="1">Endomembrane system</location>
        <topology evidence="1">Single-pass type IV membrane protein</topology>
    </subcellularLocation>
</comment>
<name>A0A2J8WM81_PONAB</name>
<comment type="caution">
    <text evidence="3">The sequence shown here is derived from an EMBL/GenBank/DDBJ whole genome shotgun (WGS) entry which is preliminary data.</text>
</comment>
<proteinExistence type="predicted"/>
<accession>A0A2J8WM81</accession>
<dbReference type="GO" id="GO:0012505">
    <property type="term" value="C:endomembrane system"/>
    <property type="evidence" value="ECO:0007669"/>
    <property type="project" value="UniProtKB-SubCell"/>
</dbReference>
<protein>
    <submittedName>
        <fullName evidence="3">VTI1B isoform 6</fullName>
    </submittedName>
</protein>
<gene>
    <name evidence="3" type="ORF">CR201_G0009879</name>
</gene>
<evidence type="ECO:0000256" key="1">
    <source>
        <dbReference type="ARBA" id="ARBA00046280"/>
    </source>
</evidence>
<dbReference type="AlphaFoldDB" id="A0A2J8WM81"/>
<dbReference type="Gene3D" id="1.20.58.400">
    <property type="entry name" value="t-snare proteins"/>
    <property type="match status" value="1"/>
</dbReference>
<feature type="non-terminal residue" evidence="3">
    <location>
        <position position="60"/>
    </location>
</feature>
<reference evidence="3" key="1">
    <citation type="submission" date="2017-12" db="EMBL/GenBank/DDBJ databases">
        <title>High-resolution comparative analysis of great ape genomes.</title>
        <authorList>
            <person name="Pollen A."/>
            <person name="Hastie A."/>
            <person name="Hormozdiari F."/>
            <person name="Dougherty M."/>
            <person name="Liu R."/>
            <person name="Chaisson M."/>
            <person name="Hoppe E."/>
            <person name="Hill C."/>
            <person name="Pang A."/>
            <person name="Hillier L."/>
            <person name="Baker C."/>
            <person name="Armstrong J."/>
            <person name="Shendure J."/>
            <person name="Paten B."/>
            <person name="Wilson R."/>
            <person name="Chao H."/>
            <person name="Schneider V."/>
            <person name="Ventura M."/>
            <person name="Kronenberg Z."/>
            <person name="Murali S."/>
            <person name="Gordon D."/>
            <person name="Cantsilieris S."/>
            <person name="Munson K."/>
            <person name="Nelson B."/>
            <person name="Raja A."/>
            <person name="Underwood J."/>
            <person name="Diekhans M."/>
            <person name="Fiddes I."/>
            <person name="Haussler D."/>
            <person name="Eichler E."/>
        </authorList>
    </citation>
    <scope>NUCLEOTIDE SEQUENCE [LARGE SCALE GENOMIC DNA]</scope>
    <source>
        <strain evidence="3">Susie</strain>
    </source>
</reference>
<feature type="region of interest" description="Disordered" evidence="2">
    <location>
        <begin position="34"/>
        <end position="60"/>
    </location>
</feature>
<evidence type="ECO:0000256" key="2">
    <source>
        <dbReference type="SAM" id="MobiDB-lite"/>
    </source>
</evidence>
<dbReference type="EMBL" id="NDHI03003386">
    <property type="protein sequence ID" value="PNJ70872.1"/>
    <property type="molecule type" value="Genomic_DNA"/>
</dbReference>